<feature type="compositionally biased region" description="Basic residues" evidence="1">
    <location>
        <begin position="448"/>
        <end position="467"/>
    </location>
</feature>
<evidence type="ECO:0000256" key="1">
    <source>
        <dbReference type="SAM" id="MobiDB-lite"/>
    </source>
</evidence>
<dbReference type="Pfam" id="PF04784">
    <property type="entry name" value="DUF547"/>
    <property type="match status" value="1"/>
</dbReference>
<keyword evidence="4" id="KW-1185">Reference proteome</keyword>
<name>K3WU87_GLOUD</name>
<accession>K3WU87</accession>
<dbReference type="PANTHER" id="PTHR46361:SF3">
    <property type="entry name" value="ELECTRON CARRIER_ PROTEIN DISULFIDE OXIDOREDUCTASE"/>
    <property type="match status" value="1"/>
</dbReference>
<feature type="region of interest" description="Disordered" evidence="1">
    <location>
        <begin position="492"/>
        <end position="511"/>
    </location>
</feature>
<proteinExistence type="predicted"/>
<reference evidence="4" key="1">
    <citation type="journal article" date="2010" name="Genome Biol.">
        <title>Genome sequence of the necrotrophic plant pathogen Pythium ultimum reveals original pathogenicity mechanisms and effector repertoire.</title>
        <authorList>
            <person name="Levesque C.A."/>
            <person name="Brouwer H."/>
            <person name="Cano L."/>
            <person name="Hamilton J.P."/>
            <person name="Holt C."/>
            <person name="Huitema E."/>
            <person name="Raffaele S."/>
            <person name="Robideau G.P."/>
            <person name="Thines M."/>
            <person name="Win J."/>
            <person name="Zerillo M.M."/>
            <person name="Beakes G.W."/>
            <person name="Boore J.L."/>
            <person name="Busam D."/>
            <person name="Dumas B."/>
            <person name="Ferriera S."/>
            <person name="Fuerstenberg S.I."/>
            <person name="Gachon C.M."/>
            <person name="Gaulin E."/>
            <person name="Govers F."/>
            <person name="Grenville-Briggs L."/>
            <person name="Horner N."/>
            <person name="Hostetler J."/>
            <person name="Jiang R.H."/>
            <person name="Johnson J."/>
            <person name="Krajaejun T."/>
            <person name="Lin H."/>
            <person name="Meijer H.J."/>
            <person name="Moore B."/>
            <person name="Morris P."/>
            <person name="Phuntmart V."/>
            <person name="Puiu D."/>
            <person name="Shetty J."/>
            <person name="Stajich J.E."/>
            <person name="Tripathy S."/>
            <person name="Wawra S."/>
            <person name="van West P."/>
            <person name="Whitty B.R."/>
            <person name="Coutinho P.M."/>
            <person name="Henrissat B."/>
            <person name="Martin F."/>
            <person name="Thomas P.D."/>
            <person name="Tyler B.M."/>
            <person name="De Vries R.P."/>
            <person name="Kamoun S."/>
            <person name="Yandell M."/>
            <person name="Tisserat N."/>
            <person name="Buell C.R."/>
        </authorList>
    </citation>
    <scope>NUCLEOTIDE SEQUENCE</scope>
    <source>
        <strain evidence="4">DAOM:BR144</strain>
    </source>
</reference>
<feature type="region of interest" description="Disordered" evidence="1">
    <location>
        <begin position="105"/>
        <end position="155"/>
    </location>
</feature>
<sequence>MLTPEVLTDFALLATLSALVHYWLGTYGLVGAVAVATLVEHGAELLALVLDRVAHYDGYVKSAVATHAAKTVDTIRRRRRTWSHNGSAAMVQGDGDDMDGAVYDEVERESDESDAQRDECDDNEEADPRVLLEADAASEPAAEEDERNRFGANLRDGLTGERESRTLAELSRLIIRDVGSSCPQEPLEQRQDESLVAGDADAAAAILTEEDNNVMQMNSRAPIPFENDLFVGHVYFFVRTTPEDPHWTHLFSGRRRMFWIQVQGKFKRPPRGTVYLGGELPTQISPGIFTRSIALVIMGIIQQLVGNVNFSFGDLDNDVVPSIALPLYQSADQLIVTPAGELPPHLGERDFGESEAARRLRRQTPVGSEQFVVGNTYSFDFHTMYVDLTRWKTANLPGLNEMELSTFFDSLPLRMVAYDVPATPSERHMQKDKAYLFSFEVEYDRDHQTRRRHDRRTRQGTHHRHTRQQLLQQPQLTRTESGYSEDTMVSVTGDRLSTGDSSGGGMSSTVVSEASSFDGQSLNFDETLFLHQENSQRLSTLAFAYLCWLEEVDVATGVRRVHYVFSVKQRDDGSEHHLAVVSAYALRGILIGHRRKKRQLKHRDGNLHALRFHSQSRIGSYSTISSEAFAISQRLVNLVEQTYQRQRQQLESRVSDGLVDPLNEELNNDDDDEDMLFQSALYQCFRQRNQLQAPHSTNATCSPSKLGVNLSKRDREELRVVFEGVVYRYYSDSFLRQEVLVVTHDELLWYRSYSSSAEKNVSCSRVIGVEALRGMPGTTTNDLDENAAFVFQINTFAEEIVLCVGTAHARDTWIRVLQQHCCLQTNGNRSMETREDQVKDQPQLHICYATSKPLQPANRVQLNARTLFPRKKYCLEDPLKIVQDTLTRALQIHEHQGDKSVSIDDIVAFLDAASALRSIDLRFVDRECSHEYKLAFYLNLYHAVLAHAMIAHGFPRGKHHWGHFLRHMCYSVGIVEEQGGAEQHNQVSLSLAEIEHMLLRSRMPHADVPHVNFDFVHGLHGKRVAAALAGVAHPDFRMIFALVINQPAHKETVVVYETERVHEQLNAVAQRILGHNEVACDEKDENVVLLPRICEWYRLDFGGGGSPVYCVRKLLGFLDARVQQQVLRALEDDPLATRIKFRAFQYTPKAMLREFKVTRECGDNLTD</sequence>
<dbReference type="SMART" id="SM00233">
    <property type="entry name" value="PH"/>
    <property type="match status" value="1"/>
</dbReference>
<dbReference type="InterPro" id="IPR001849">
    <property type="entry name" value="PH_domain"/>
</dbReference>
<dbReference type="PANTHER" id="PTHR46361">
    <property type="entry name" value="ELECTRON CARRIER/ PROTEIN DISULFIDE OXIDOREDUCTASE"/>
    <property type="match status" value="1"/>
</dbReference>
<feature type="compositionally biased region" description="Low complexity" evidence="1">
    <location>
        <begin position="468"/>
        <end position="479"/>
    </location>
</feature>
<feature type="region of interest" description="Disordered" evidence="1">
    <location>
        <begin position="447"/>
        <end position="487"/>
    </location>
</feature>
<evidence type="ECO:0000313" key="3">
    <source>
        <dbReference type="EnsemblProtists" id="PYU1_T008534"/>
    </source>
</evidence>
<dbReference type="Gene3D" id="2.30.29.30">
    <property type="entry name" value="Pleckstrin-homology domain (PH domain)/Phosphotyrosine-binding domain (PTB)"/>
    <property type="match status" value="1"/>
</dbReference>
<dbReference type="AlphaFoldDB" id="K3WU87"/>
<dbReference type="STRING" id="431595.K3WU87"/>
<dbReference type="EMBL" id="GL376613">
    <property type="status" value="NOT_ANNOTATED_CDS"/>
    <property type="molecule type" value="Genomic_DNA"/>
</dbReference>
<evidence type="ECO:0000259" key="2">
    <source>
        <dbReference type="PROSITE" id="PS50003"/>
    </source>
</evidence>
<feature type="domain" description="PH" evidence="2">
    <location>
        <begin position="719"/>
        <end position="822"/>
    </location>
</feature>
<dbReference type="InterPro" id="IPR006869">
    <property type="entry name" value="DUF547"/>
</dbReference>
<dbReference type="Pfam" id="PF08588">
    <property type="entry name" value="Duc1"/>
    <property type="match status" value="1"/>
</dbReference>
<dbReference type="Proteomes" id="UP000019132">
    <property type="component" value="Unassembled WGS sequence"/>
</dbReference>
<feature type="compositionally biased region" description="Acidic residues" evidence="1">
    <location>
        <begin position="105"/>
        <end position="125"/>
    </location>
</feature>
<dbReference type="eggNOG" id="ENOG502R35N">
    <property type="taxonomic scope" value="Eukaryota"/>
</dbReference>
<reference evidence="4" key="2">
    <citation type="submission" date="2010-04" db="EMBL/GenBank/DDBJ databases">
        <authorList>
            <person name="Buell R."/>
            <person name="Hamilton J."/>
            <person name="Hostetler J."/>
        </authorList>
    </citation>
    <scope>NUCLEOTIDE SEQUENCE [LARGE SCALE GENOMIC DNA]</scope>
    <source>
        <strain evidence="4">DAOM:BR144</strain>
    </source>
</reference>
<organism evidence="3 4">
    <name type="scientific">Globisporangium ultimum (strain ATCC 200006 / CBS 805.95 / DAOM BR144)</name>
    <name type="common">Pythium ultimum</name>
    <dbReference type="NCBI Taxonomy" id="431595"/>
    <lineage>
        <taxon>Eukaryota</taxon>
        <taxon>Sar</taxon>
        <taxon>Stramenopiles</taxon>
        <taxon>Oomycota</taxon>
        <taxon>Peronosporomycetes</taxon>
        <taxon>Pythiales</taxon>
        <taxon>Pythiaceae</taxon>
        <taxon>Globisporangium</taxon>
    </lineage>
</organism>
<dbReference type="EnsemblProtists" id="PYU1_T008534">
    <property type="protein sequence ID" value="PYU1_T008534"/>
    <property type="gene ID" value="PYU1_G008518"/>
</dbReference>
<protein>
    <recommendedName>
        <fullName evidence="2">PH domain-containing protein</fullName>
    </recommendedName>
</protein>
<evidence type="ECO:0000313" key="4">
    <source>
        <dbReference type="Proteomes" id="UP000019132"/>
    </source>
</evidence>
<reference evidence="3" key="3">
    <citation type="submission" date="2015-02" db="UniProtKB">
        <authorList>
            <consortium name="EnsemblProtists"/>
        </authorList>
    </citation>
    <scope>IDENTIFICATION</scope>
    <source>
        <strain evidence="3">DAOM BR144</strain>
    </source>
</reference>
<dbReference type="InterPro" id="IPR013897">
    <property type="entry name" value="Duc1"/>
</dbReference>
<dbReference type="VEuPathDB" id="FungiDB:PYU1_G008518"/>
<dbReference type="InterPro" id="IPR011993">
    <property type="entry name" value="PH-like_dom_sf"/>
</dbReference>
<dbReference type="InParanoid" id="K3WU87"/>
<dbReference type="SUPFAM" id="SSF50729">
    <property type="entry name" value="PH domain-like"/>
    <property type="match status" value="1"/>
</dbReference>
<dbReference type="OMA" id="FDFHTMY"/>
<dbReference type="PROSITE" id="PS50003">
    <property type="entry name" value="PH_DOMAIN"/>
    <property type="match status" value="1"/>
</dbReference>
<dbReference type="HOGENOM" id="CLU_007595_0_0_1"/>